<dbReference type="Pfam" id="PF00078">
    <property type="entry name" value="RVT_1"/>
    <property type="match status" value="1"/>
</dbReference>
<evidence type="ECO:0000313" key="2">
    <source>
        <dbReference type="EMBL" id="WMV30238.1"/>
    </source>
</evidence>
<feature type="domain" description="Reverse transcriptase" evidence="1">
    <location>
        <begin position="1"/>
        <end position="160"/>
    </location>
</feature>
<dbReference type="InterPro" id="IPR000477">
    <property type="entry name" value="RT_dom"/>
</dbReference>
<dbReference type="AlphaFoldDB" id="A0AAF0QVY0"/>
<organism evidence="2 3">
    <name type="scientific">Solanum verrucosum</name>
    <dbReference type="NCBI Taxonomy" id="315347"/>
    <lineage>
        <taxon>Eukaryota</taxon>
        <taxon>Viridiplantae</taxon>
        <taxon>Streptophyta</taxon>
        <taxon>Embryophyta</taxon>
        <taxon>Tracheophyta</taxon>
        <taxon>Spermatophyta</taxon>
        <taxon>Magnoliopsida</taxon>
        <taxon>eudicotyledons</taxon>
        <taxon>Gunneridae</taxon>
        <taxon>Pentapetalae</taxon>
        <taxon>asterids</taxon>
        <taxon>lamiids</taxon>
        <taxon>Solanales</taxon>
        <taxon>Solanaceae</taxon>
        <taxon>Solanoideae</taxon>
        <taxon>Solaneae</taxon>
        <taxon>Solanum</taxon>
    </lineage>
</organism>
<dbReference type="EMBL" id="CP133616">
    <property type="protein sequence ID" value="WMV30238.1"/>
    <property type="molecule type" value="Genomic_DNA"/>
</dbReference>
<dbReference type="PROSITE" id="PS50878">
    <property type="entry name" value="RT_POL"/>
    <property type="match status" value="1"/>
</dbReference>
<accession>A0AAF0QVY0</accession>
<keyword evidence="3" id="KW-1185">Reference proteome</keyword>
<gene>
    <name evidence="2" type="ORF">MTR67_023623</name>
</gene>
<protein>
    <recommendedName>
        <fullName evidence="1">Reverse transcriptase domain-containing protein</fullName>
    </recommendedName>
</protein>
<dbReference type="PANTHER" id="PTHR33116">
    <property type="entry name" value="REVERSE TRANSCRIPTASE ZINC-BINDING DOMAIN-CONTAINING PROTEIN-RELATED-RELATED"/>
    <property type="match status" value="1"/>
</dbReference>
<dbReference type="Proteomes" id="UP001234989">
    <property type="component" value="Chromosome 5"/>
</dbReference>
<evidence type="ECO:0000259" key="1">
    <source>
        <dbReference type="PROSITE" id="PS50878"/>
    </source>
</evidence>
<evidence type="ECO:0000313" key="3">
    <source>
        <dbReference type="Proteomes" id="UP001234989"/>
    </source>
</evidence>
<reference evidence="2" key="1">
    <citation type="submission" date="2023-08" db="EMBL/GenBank/DDBJ databases">
        <title>A de novo genome assembly of Solanum verrucosum Schlechtendal, a Mexican diploid species geographically isolated from the other diploid A-genome species in potato relatives.</title>
        <authorList>
            <person name="Hosaka K."/>
        </authorList>
    </citation>
    <scope>NUCLEOTIDE SEQUENCE</scope>
    <source>
        <tissue evidence="2">Young leaves</tissue>
    </source>
</reference>
<proteinExistence type="predicted"/>
<name>A0AAF0QVY0_SOLVR</name>
<sequence>MGFGELFIDRVRRIMSNNWYYVIINGKRHGCFHSTRGLKQGDPLSPALFILGDEVLSRMLNLLHQNQMYKGFQMELKGPLINHLCFADDIIIFTTGIKQSLQHIMKTISTYEAVSDQLLNKNKSHFMVPSNTSSDIIVMIKETTGFSRKESPINYLGCSLYIGGQRIIYHSELVDKVIKKISGWQSRILSFGGRVTLVKHMLQSIIIHTMAAISCPKTTIKYLKSITADFYWGIDKERKKYH</sequence>
<dbReference type="PANTHER" id="PTHR33116:SF82">
    <property type="entry name" value="RNASE H FAMILY PROTEIN"/>
    <property type="match status" value="1"/>
</dbReference>